<dbReference type="GO" id="GO:0005737">
    <property type="term" value="C:cytoplasm"/>
    <property type="evidence" value="ECO:0007669"/>
    <property type="project" value="TreeGrafter"/>
</dbReference>
<dbReference type="OrthoDB" id="3466127at2"/>
<dbReference type="InterPro" id="IPR000182">
    <property type="entry name" value="GNAT_dom"/>
</dbReference>
<protein>
    <submittedName>
        <fullName evidence="2">N-acetyltransferase</fullName>
    </submittedName>
</protein>
<dbReference type="EMBL" id="RBAL01000025">
    <property type="protein sequence ID" value="RKN37394.1"/>
    <property type="molecule type" value="Genomic_DNA"/>
</dbReference>
<accession>A0A3A9YPK2</accession>
<keyword evidence="2" id="KW-0808">Transferase</keyword>
<evidence type="ECO:0000259" key="1">
    <source>
        <dbReference type="PROSITE" id="PS51186"/>
    </source>
</evidence>
<dbReference type="PANTHER" id="PTHR43441">
    <property type="entry name" value="RIBOSOMAL-PROTEIN-SERINE ACETYLTRANSFERASE"/>
    <property type="match status" value="1"/>
</dbReference>
<proteinExistence type="predicted"/>
<feature type="domain" description="N-acetyltransferase" evidence="1">
    <location>
        <begin position="18"/>
        <end position="187"/>
    </location>
</feature>
<comment type="caution">
    <text evidence="2">The sequence shown here is derived from an EMBL/GenBank/DDBJ whole genome shotgun (WGS) entry which is preliminary data.</text>
</comment>
<dbReference type="GO" id="GO:1990189">
    <property type="term" value="F:protein N-terminal-serine acetyltransferase activity"/>
    <property type="evidence" value="ECO:0007669"/>
    <property type="project" value="TreeGrafter"/>
</dbReference>
<keyword evidence="3" id="KW-1185">Reference proteome</keyword>
<evidence type="ECO:0000313" key="2">
    <source>
        <dbReference type="EMBL" id="RKN37394.1"/>
    </source>
</evidence>
<dbReference type="SUPFAM" id="SSF55729">
    <property type="entry name" value="Acyl-CoA N-acyltransferases (Nat)"/>
    <property type="match status" value="1"/>
</dbReference>
<organism evidence="2 3">
    <name type="scientific">Streptomyces hoynatensis</name>
    <dbReference type="NCBI Taxonomy" id="1141874"/>
    <lineage>
        <taxon>Bacteria</taxon>
        <taxon>Bacillati</taxon>
        <taxon>Actinomycetota</taxon>
        <taxon>Actinomycetes</taxon>
        <taxon>Kitasatosporales</taxon>
        <taxon>Streptomycetaceae</taxon>
        <taxon>Streptomyces</taxon>
    </lineage>
</organism>
<dbReference type="Proteomes" id="UP000272474">
    <property type="component" value="Unassembled WGS sequence"/>
</dbReference>
<reference evidence="2 3" key="1">
    <citation type="journal article" date="2014" name="Int. J. Syst. Evol. Microbiol.">
        <title>Streptomyces hoynatensis sp. nov., isolated from deep marine sediment.</title>
        <authorList>
            <person name="Veyisoglu A."/>
            <person name="Sahin N."/>
        </authorList>
    </citation>
    <scope>NUCLEOTIDE SEQUENCE [LARGE SCALE GENOMIC DNA]</scope>
    <source>
        <strain evidence="2 3">KCTC 29097</strain>
    </source>
</reference>
<dbReference type="AlphaFoldDB" id="A0A3A9YPK2"/>
<dbReference type="Pfam" id="PF13302">
    <property type="entry name" value="Acetyltransf_3"/>
    <property type="match status" value="1"/>
</dbReference>
<gene>
    <name evidence="2" type="ORF">D7294_28060</name>
</gene>
<dbReference type="RefSeq" id="WP_120684607.1">
    <property type="nucleotide sequence ID" value="NZ_RBAL01000025.1"/>
</dbReference>
<dbReference type="GO" id="GO:0008999">
    <property type="term" value="F:protein-N-terminal-alanine acetyltransferase activity"/>
    <property type="evidence" value="ECO:0007669"/>
    <property type="project" value="TreeGrafter"/>
</dbReference>
<name>A0A3A9YPK2_9ACTN</name>
<dbReference type="InterPro" id="IPR016181">
    <property type="entry name" value="Acyl_CoA_acyltransferase"/>
</dbReference>
<sequence length="226" mass="24696">MLTDHWPLQGLRLTTPRLELRLPEPGELAALADLAAEGVHSPERMPFLVPWTDAPPAERARGVVQHHWLRLGDWTPAAWQLNLSVFAEGRLVGQQTLFARDFGVLREASSGSWLGMRHQGKGIGTEMRAAVLHLAFAGLGAREAVTDAWEDNAPSLGVTRKLGYEPDGVERRTRRGRPATMLRFRLPRARWEATARVPVHIEGLAPCLPLFGLDPAPGAGADPGPA</sequence>
<dbReference type="PANTHER" id="PTHR43441:SF11">
    <property type="entry name" value="RIBOSOMAL-PROTEIN-SERINE ACETYLTRANSFERASE"/>
    <property type="match status" value="1"/>
</dbReference>
<evidence type="ECO:0000313" key="3">
    <source>
        <dbReference type="Proteomes" id="UP000272474"/>
    </source>
</evidence>
<dbReference type="PROSITE" id="PS51186">
    <property type="entry name" value="GNAT"/>
    <property type="match status" value="1"/>
</dbReference>
<dbReference type="Gene3D" id="3.40.630.30">
    <property type="match status" value="1"/>
</dbReference>
<dbReference type="InterPro" id="IPR051908">
    <property type="entry name" value="Ribosomal_N-acetyltransferase"/>
</dbReference>